<dbReference type="InterPro" id="IPR003597">
    <property type="entry name" value="Ig_C1-set"/>
</dbReference>
<dbReference type="STRING" id="7897.ENSLACP00000019125"/>
<feature type="domain" description="Ig-like" evidence="2">
    <location>
        <begin position="126"/>
        <end position="225"/>
    </location>
</feature>
<dbReference type="Pfam" id="PF07654">
    <property type="entry name" value="C1-set"/>
    <property type="match status" value="3"/>
</dbReference>
<dbReference type="EMBL" id="AFYH01025676">
    <property type="status" value="NOT_ANNOTATED_CDS"/>
    <property type="molecule type" value="Genomic_DNA"/>
</dbReference>
<dbReference type="EMBL" id="AFYH01025677">
    <property type="status" value="NOT_ANNOTATED_CDS"/>
    <property type="molecule type" value="Genomic_DNA"/>
</dbReference>
<dbReference type="Ensembl" id="ENSLACT00000019258.1">
    <property type="protein sequence ID" value="ENSLACP00000019125.1"/>
    <property type="gene ID" value="ENSLACG00000016827.1"/>
</dbReference>
<dbReference type="InterPro" id="IPR013783">
    <property type="entry name" value="Ig-like_fold"/>
</dbReference>
<feature type="domain" description="Ig-like" evidence="2">
    <location>
        <begin position="647"/>
        <end position="686"/>
    </location>
</feature>
<keyword evidence="4" id="KW-1185">Reference proteome</keyword>
<dbReference type="Gene3D" id="2.60.40.10">
    <property type="entry name" value="Immunoglobulins"/>
    <property type="match status" value="6"/>
</dbReference>
<dbReference type="PROSITE" id="PS50835">
    <property type="entry name" value="IG_LIKE"/>
    <property type="match status" value="5"/>
</dbReference>
<dbReference type="InterPro" id="IPR007110">
    <property type="entry name" value="Ig-like_dom"/>
</dbReference>
<evidence type="ECO:0000259" key="2">
    <source>
        <dbReference type="PROSITE" id="PS50835"/>
    </source>
</evidence>
<organism evidence="3 4">
    <name type="scientific">Latimeria chalumnae</name>
    <name type="common">Coelacanth</name>
    <dbReference type="NCBI Taxonomy" id="7897"/>
    <lineage>
        <taxon>Eukaryota</taxon>
        <taxon>Metazoa</taxon>
        <taxon>Chordata</taxon>
        <taxon>Craniata</taxon>
        <taxon>Vertebrata</taxon>
        <taxon>Euteleostomi</taxon>
        <taxon>Coelacanthiformes</taxon>
        <taxon>Coelacanthidae</taxon>
        <taxon>Latimeria</taxon>
    </lineage>
</organism>
<dbReference type="InterPro" id="IPR050380">
    <property type="entry name" value="Immune_Resp_Modulators"/>
</dbReference>
<reference evidence="4" key="1">
    <citation type="submission" date="2011-08" db="EMBL/GenBank/DDBJ databases">
        <title>The draft genome of Latimeria chalumnae.</title>
        <authorList>
            <person name="Di Palma F."/>
            <person name="Alfoldi J."/>
            <person name="Johnson J."/>
            <person name="Berlin A."/>
            <person name="Gnerre S."/>
            <person name="Jaffe D."/>
            <person name="MacCallum I."/>
            <person name="Young S."/>
            <person name="Walker B.J."/>
            <person name="Lander E."/>
            <person name="Lindblad-Toh K."/>
        </authorList>
    </citation>
    <scope>NUCLEOTIDE SEQUENCE [LARGE SCALE GENOMIC DNA]</scope>
    <source>
        <strain evidence="4">Wild caught</strain>
    </source>
</reference>
<name>H3BB54_LATCH</name>
<evidence type="ECO:0000313" key="3">
    <source>
        <dbReference type="Ensembl" id="ENSLACP00000019125.1"/>
    </source>
</evidence>
<dbReference type="EMBL" id="AFYH01025675">
    <property type="status" value="NOT_ANNOTATED_CDS"/>
    <property type="molecule type" value="Genomic_DNA"/>
</dbReference>
<evidence type="ECO:0000313" key="4">
    <source>
        <dbReference type="Proteomes" id="UP000008672"/>
    </source>
</evidence>
<reference evidence="3" key="2">
    <citation type="submission" date="2025-08" db="UniProtKB">
        <authorList>
            <consortium name="Ensembl"/>
        </authorList>
    </citation>
    <scope>IDENTIFICATION</scope>
</reference>
<dbReference type="SMART" id="SM00409">
    <property type="entry name" value="IG"/>
    <property type="match status" value="3"/>
</dbReference>
<protein>
    <recommendedName>
        <fullName evidence="2">Ig-like domain-containing protein</fullName>
    </recommendedName>
</protein>
<dbReference type="SMART" id="SM00407">
    <property type="entry name" value="IGc1"/>
    <property type="match status" value="4"/>
</dbReference>
<dbReference type="SUPFAM" id="SSF48726">
    <property type="entry name" value="Immunoglobulin"/>
    <property type="match status" value="5"/>
</dbReference>
<reference evidence="3" key="3">
    <citation type="submission" date="2025-09" db="UniProtKB">
        <authorList>
            <consortium name="Ensembl"/>
        </authorList>
    </citation>
    <scope>IDENTIFICATION</scope>
</reference>
<feature type="domain" description="Ig-like" evidence="2">
    <location>
        <begin position="544"/>
        <end position="638"/>
    </location>
</feature>
<keyword evidence="1" id="KW-0393">Immunoglobulin domain</keyword>
<dbReference type="AlphaFoldDB" id="H3BB54"/>
<feature type="domain" description="Ig-like" evidence="2">
    <location>
        <begin position="417"/>
        <end position="537"/>
    </location>
</feature>
<dbReference type="HOGENOM" id="CLU_014551_0_0_1"/>
<dbReference type="InterPro" id="IPR003599">
    <property type="entry name" value="Ig_sub"/>
</dbReference>
<dbReference type="PANTHER" id="PTHR23411">
    <property type="entry name" value="TAPASIN"/>
    <property type="match status" value="1"/>
</dbReference>
<sequence length="784" mass="88815">MLLTLSENLQVTMNSKPLFVLKNEGALLKCIISDFSGPELDLSIVGVRWELKRQGTSEEIYLFSGGEVKKQEPFLSEIPKEELKKGNASIYLLSAQFSEEGTYSCTVFVTPSKAEGTCYLTVSAKPKILLTPQELTIEVGTEKSVLCEVKGFYPQKIDVRWSTSSGAVIVKDICTGAPAKNADETYTIASRLRLQPSLDDNGKTYQCIIAHRTFQEPVKEDCKLTVTEPEVPTSSGAIVGGLLGGVIGTAVVLGVGFFVYNKYFKKVPPKLTEITMPPTLKHLEEAYLSCLITGFRPKNICVVFFLKKKSEDIKAIFCWKTEDSLNRKEPQNSDIPKEEVHILLSKEMENCELDKAFTFPDPKLESNSDGTFNVTWKFSVFPDIYKHDGAVLSVQVYHEDFKPLEKVVKLKVIGVPPRMSQIVVPPRVIHSELLALTCPINGFKPRPLTIVWCKRYQDGREVQIVKLDSQNKQEVSRPSGSKSSYSHSISESEYEDHTFSITSVLIFIPTVNEDHEASFICKVFHDATKYKENKEATLDVKAAPKIDPIQYSPDIPFADRDLTLSCRIHSFYPGTIKVTWYKENKLMPEKQDTEKVEQLDDLFYCTSIVKFKPSKTDTGKMFMCQIEHEGLMETKKVEFRMVQLISPPFVKSIECDPELPEVGKPLTLSCMVRDFFPAECNVMWVRGFERTEDGITTEDPELDTETGLYFRKSQRTFIPKDDDLGMEFTVELLHYNNTYRNTYDIQCLNMTPTALDFGKDFSFIVKHENLKRPIEKEAKLLLSG</sequence>
<dbReference type="EMBL" id="AFYH01025673">
    <property type="status" value="NOT_ANNOTATED_CDS"/>
    <property type="molecule type" value="Genomic_DNA"/>
</dbReference>
<dbReference type="InterPro" id="IPR036179">
    <property type="entry name" value="Ig-like_dom_sf"/>
</dbReference>
<accession>H3BB54</accession>
<dbReference type="CDD" id="cd00098">
    <property type="entry name" value="IgC1"/>
    <property type="match status" value="1"/>
</dbReference>
<dbReference type="Bgee" id="ENSLACG00000016827">
    <property type="expression patterns" value="Expressed in post-anal tail muscle"/>
</dbReference>
<dbReference type="InParanoid" id="H3BB54"/>
<dbReference type="EMBL" id="AFYH01025674">
    <property type="status" value="NOT_ANNOTATED_CDS"/>
    <property type="molecule type" value="Genomic_DNA"/>
</dbReference>
<dbReference type="OMA" id="HEVHCST"/>
<dbReference type="GeneTree" id="ENSGT00940000163348"/>
<proteinExistence type="predicted"/>
<dbReference type="eggNOG" id="KOG3866">
    <property type="taxonomic scope" value="Eukaryota"/>
</dbReference>
<evidence type="ECO:0000256" key="1">
    <source>
        <dbReference type="ARBA" id="ARBA00023319"/>
    </source>
</evidence>
<dbReference type="Proteomes" id="UP000008672">
    <property type="component" value="Unassembled WGS sequence"/>
</dbReference>
<feature type="domain" description="Ig-like" evidence="2">
    <location>
        <begin position="7"/>
        <end position="123"/>
    </location>
</feature>